<keyword evidence="3" id="KW-1185">Reference proteome</keyword>
<feature type="transmembrane region" description="Helical" evidence="1">
    <location>
        <begin position="109"/>
        <end position="131"/>
    </location>
</feature>
<keyword evidence="1" id="KW-1133">Transmembrane helix</keyword>
<feature type="transmembrane region" description="Helical" evidence="1">
    <location>
        <begin position="46"/>
        <end position="66"/>
    </location>
</feature>
<evidence type="ECO:0000256" key="1">
    <source>
        <dbReference type="SAM" id="Phobius"/>
    </source>
</evidence>
<comment type="caution">
    <text evidence="2">The sequence shown here is derived from an EMBL/GenBank/DDBJ whole genome shotgun (WGS) entry which is preliminary data.</text>
</comment>
<sequence length="186" mass="21098">MTKGYKWLLFISSYAPLYVLLGINNYRFESNAIEFMKAEASDSTRLAFWATILVLFAVSFAAIGYFRWIGLNERRSFQGLKPINESVLSYMISYVVPLTALNIDSVNSLAVNAFLFLIFGIVYVNNDLLYLNILLILFGYKVYADASGDVIITNYSKDRLTVMMNNGEPVSCRKVVKGVYLLRRSS</sequence>
<gene>
    <name evidence="2" type="ORF">DFP95_10118</name>
</gene>
<evidence type="ECO:0000313" key="3">
    <source>
        <dbReference type="Proteomes" id="UP000256869"/>
    </source>
</evidence>
<proteinExistence type="predicted"/>
<accession>A0A3D9IUS9</accession>
<feature type="transmembrane region" description="Helical" evidence="1">
    <location>
        <begin position="7"/>
        <end position="26"/>
    </location>
</feature>
<feature type="transmembrane region" description="Helical" evidence="1">
    <location>
        <begin position="87"/>
        <end position="103"/>
    </location>
</feature>
<evidence type="ECO:0000313" key="2">
    <source>
        <dbReference type="EMBL" id="RED65530.1"/>
    </source>
</evidence>
<protein>
    <submittedName>
        <fullName evidence="2">Uncharacterized protein</fullName>
    </submittedName>
</protein>
<dbReference type="AlphaFoldDB" id="A0A3D9IUS9"/>
<dbReference type="OrthoDB" id="2873256at2"/>
<keyword evidence="1" id="KW-0472">Membrane</keyword>
<keyword evidence="1" id="KW-0812">Transmembrane</keyword>
<dbReference type="Proteomes" id="UP000256869">
    <property type="component" value="Unassembled WGS sequence"/>
</dbReference>
<name>A0A3D9IUS9_9BACL</name>
<reference evidence="2 3" key="1">
    <citation type="submission" date="2018-07" db="EMBL/GenBank/DDBJ databases">
        <title>Genomic Encyclopedia of Type Strains, Phase III (KMG-III): the genomes of soil and plant-associated and newly described type strains.</title>
        <authorList>
            <person name="Whitman W."/>
        </authorList>
    </citation>
    <scope>NUCLEOTIDE SEQUENCE [LARGE SCALE GENOMIC DNA]</scope>
    <source>
        <strain evidence="2 3">CECT 8236</strain>
    </source>
</reference>
<dbReference type="EMBL" id="QRDY01000001">
    <property type="protein sequence ID" value="RED65530.1"/>
    <property type="molecule type" value="Genomic_DNA"/>
</dbReference>
<dbReference type="RefSeq" id="WP_115990458.1">
    <property type="nucleotide sequence ID" value="NZ_QRDY01000001.1"/>
</dbReference>
<organism evidence="2 3">
    <name type="scientific">Cohnella lupini</name>
    <dbReference type="NCBI Taxonomy" id="1294267"/>
    <lineage>
        <taxon>Bacteria</taxon>
        <taxon>Bacillati</taxon>
        <taxon>Bacillota</taxon>
        <taxon>Bacilli</taxon>
        <taxon>Bacillales</taxon>
        <taxon>Paenibacillaceae</taxon>
        <taxon>Cohnella</taxon>
    </lineage>
</organism>